<gene>
    <name evidence="4" type="ORF">MSP1401_LOCUS12756</name>
</gene>
<dbReference type="InterPro" id="IPR004410">
    <property type="entry name" value="Malonyl_CoA-ACP_transAc_FabD"/>
</dbReference>
<dbReference type="InterPro" id="IPR024925">
    <property type="entry name" value="Malonyl_CoA-ACP_transAc"/>
</dbReference>
<evidence type="ECO:0000313" key="4">
    <source>
        <dbReference type="EMBL" id="CAD8452449.1"/>
    </source>
</evidence>
<dbReference type="NCBIfam" id="TIGR00128">
    <property type="entry name" value="fabD"/>
    <property type="match status" value="1"/>
</dbReference>
<dbReference type="InterPro" id="IPR016036">
    <property type="entry name" value="Malonyl_transacylase_ACP-bd"/>
</dbReference>
<dbReference type="InterPro" id="IPR001227">
    <property type="entry name" value="Ac_transferase_dom_sf"/>
</dbReference>
<evidence type="ECO:0000256" key="1">
    <source>
        <dbReference type="ARBA" id="ARBA00008217"/>
    </source>
</evidence>
<organism evidence="4">
    <name type="scientific">Micromonas pusilla</name>
    <name type="common">Picoplanktonic green alga</name>
    <name type="synonym">Chromulina pusilla</name>
    <dbReference type="NCBI Taxonomy" id="38833"/>
    <lineage>
        <taxon>Eukaryota</taxon>
        <taxon>Viridiplantae</taxon>
        <taxon>Chlorophyta</taxon>
        <taxon>Mamiellophyceae</taxon>
        <taxon>Mamiellales</taxon>
        <taxon>Mamiellaceae</taxon>
        <taxon>Micromonas</taxon>
    </lineage>
</organism>
<feature type="domain" description="Malonyl-CoA:ACP transacylase (MAT)" evidence="3">
    <location>
        <begin position="45"/>
        <end position="343"/>
    </location>
</feature>
<sequence length="346" mass="35883">MASMTSAALAPVVHKTTTSRRSTVRARAGPRAVVQAVAPAKKAFFFPGQGAQSVGMAKELCEECPAAAELFEKASAILGYDLLDVCVNGPAERLNSTEVSQPAIYVASLAALEKMKSTPEGAAEIEAVDVCAGLSLGEYTALTFAGAISFEDGVKLVKLRGESMQAAADATPSAMASVIGLSSDKVDELCAAASEQCEEGSVQIANYLCNGNYAVSGSVSAVDKVAEIAKPEFKARMVVKLAVAGAFHTDFMAPAAEALKAGLADTPISTPKIPVISNVDVEPHTDADAIRATLAKQLTSPVQWEKTMLALLEGGLEKSTEVGPGKVISGIMKRVDKKAVCENFTV</sequence>
<feature type="region of interest" description="Disordered" evidence="2">
    <location>
        <begin position="1"/>
        <end position="25"/>
    </location>
</feature>
<dbReference type="Gene3D" id="3.30.70.250">
    <property type="entry name" value="Malonyl-CoA ACP transacylase, ACP-binding"/>
    <property type="match status" value="1"/>
</dbReference>
<dbReference type="SMART" id="SM00827">
    <property type="entry name" value="PKS_AT"/>
    <property type="match status" value="1"/>
</dbReference>
<reference evidence="4" key="1">
    <citation type="submission" date="2021-01" db="EMBL/GenBank/DDBJ databases">
        <authorList>
            <person name="Corre E."/>
            <person name="Pelletier E."/>
            <person name="Niang G."/>
            <person name="Scheremetjew M."/>
            <person name="Finn R."/>
            <person name="Kale V."/>
            <person name="Holt S."/>
            <person name="Cochrane G."/>
            <person name="Meng A."/>
            <person name="Brown T."/>
            <person name="Cohen L."/>
        </authorList>
    </citation>
    <scope>NUCLEOTIDE SEQUENCE</scope>
    <source>
        <strain evidence="4">CCAC1681</strain>
    </source>
</reference>
<dbReference type="GO" id="GO:0004314">
    <property type="term" value="F:[acyl-carrier-protein] S-malonyltransferase activity"/>
    <property type="evidence" value="ECO:0007669"/>
    <property type="project" value="InterPro"/>
</dbReference>
<comment type="similarity">
    <text evidence="1">Belongs to the FabD family.</text>
</comment>
<dbReference type="PANTHER" id="PTHR47170">
    <property type="entry name" value="MALONYL-COA ACP TRANSACYLASE, ACP-BINDING"/>
    <property type="match status" value="1"/>
</dbReference>
<dbReference type="Gene3D" id="3.40.366.10">
    <property type="entry name" value="Malonyl-Coenzyme A Acyl Carrier Protein, domain 2"/>
    <property type="match status" value="1"/>
</dbReference>
<dbReference type="SUPFAM" id="SSF52151">
    <property type="entry name" value="FabD/lysophospholipase-like"/>
    <property type="match status" value="1"/>
</dbReference>
<dbReference type="InterPro" id="IPR014043">
    <property type="entry name" value="Acyl_transferase_dom"/>
</dbReference>
<dbReference type="SUPFAM" id="SSF55048">
    <property type="entry name" value="Probable ACP-binding domain of malonyl-CoA ACP transacylase"/>
    <property type="match status" value="1"/>
</dbReference>
<dbReference type="PANTHER" id="PTHR47170:SF2">
    <property type="entry name" value="MALONYL-COA:ACP TRANSACYLASE (MAT) DOMAIN-CONTAINING PROTEIN"/>
    <property type="match status" value="1"/>
</dbReference>
<evidence type="ECO:0000256" key="2">
    <source>
        <dbReference type="SAM" id="MobiDB-lite"/>
    </source>
</evidence>
<dbReference type="InterPro" id="IPR052760">
    <property type="entry name" value="Mitochondrial_malonyltrans"/>
</dbReference>
<dbReference type="InterPro" id="IPR016035">
    <property type="entry name" value="Acyl_Trfase/lysoPLipase"/>
</dbReference>
<dbReference type="AlphaFoldDB" id="A0A7S0DGE8"/>
<name>A0A7S0DGE8_MICPS</name>
<protein>
    <recommendedName>
        <fullName evidence="3">Malonyl-CoA:ACP transacylase (MAT) domain-containing protein</fullName>
    </recommendedName>
</protein>
<dbReference type="PIRSF" id="PIRSF000446">
    <property type="entry name" value="Mct"/>
    <property type="match status" value="1"/>
</dbReference>
<dbReference type="EMBL" id="HBEN01015239">
    <property type="protein sequence ID" value="CAD8452449.1"/>
    <property type="molecule type" value="Transcribed_RNA"/>
</dbReference>
<evidence type="ECO:0000259" key="3">
    <source>
        <dbReference type="SMART" id="SM00827"/>
    </source>
</evidence>
<dbReference type="Pfam" id="PF00698">
    <property type="entry name" value="Acyl_transf_1"/>
    <property type="match status" value="1"/>
</dbReference>
<accession>A0A7S0DGE8</accession>
<proteinExistence type="inferred from homology"/>